<dbReference type="GO" id="GO:0016020">
    <property type="term" value="C:membrane"/>
    <property type="evidence" value="ECO:0007669"/>
    <property type="project" value="UniProtKB-SubCell"/>
</dbReference>
<dbReference type="EMBL" id="FNTC01000002">
    <property type="protein sequence ID" value="SEC03550.1"/>
    <property type="molecule type" value="Genomic_DNA"/>
</dbReference>
<keyword evidence="2 5" id="KW-0812">Transmembrane</keyword>
<gene>
    <name evidence="6" type="ORF">SAMN04490187_2913</name>
</gene>
<dbReference type="RefSeq" id="WP_090454156.1">
    <property type="nucleotide sequence ID" value="NZ_FNTC01000002.1"/>
</dbReference>
<evidence type="ECO:0000256" key="2">
    <source>
        <dbReference type="ARBA" id="ARBA00022692"/>
    </source>
</evidence>
<feature type="transmembrane region" description="Helical" evidence="5">
    <location>
        <begin position="109"/>
        <end position="127"/>
    </location>
</feature>
<feature type="transmembrane region" description="Helical" evidence="5">
    <location>
        <begin position="12"/>
        <end position="35"/>
    </location>
</feature>
<evidence type="ECO:0000256" key="1">
    <source>
        <dbReference type="ARBA" id="ARBA00004141"/>
    </source>
</evidence>
<dbReference type="AlphaFoldDB" id="A0A231GNW5"/>
<organism evidence="6 7">
    <name type="scientific">Pseudomonas jessenii</name>
    <dbReference type="NCBI Taxonomy" id="77298"/>
    <lineage>
        <taxon>Bacteria</taxon>
        <taxon>Pseudomonadati</taxon>
        <taxon>Pseudomonadota</taxon>
        <taxon>Gammaproteobacteria</taxon>
        <taxon>Pseudomonadales</taxon>
        <taxon>Pseudomonadaceae</taxon>
        <taxon>Pseudomonas</taxon>
    </lineage>
</organism>
<dbReference type="Pfam" id="PF01943">
    <property type="entry name" value="Polysacc_synt"/>
    <property type="match status" value="1"/>
</dbReference>
<protein>
    <submittedName>
        <fullName evidence="6">Membrane protein involved in the export of O-antigen and teichoic acid</fullName>
    </submittedName>
</protein>
<feature type="transmembrane region" description="Helical" evidence="5">
    <location>
        <begin position="41"/>
        <end position="58"/>
    </location>
</feature>
<feature type="transmembrane region" description="Helical" evidence="5">
    <location>
        <begin position="79"/>
        <end position="103"/>
    </location>
</feature>
<evidence type="ECO:0000313" key="6">
    <source>
        <dbReference type="EMBL" id="SEC03550.1"/>
    </source>
</evidence>
<proteinExistence type="predicted"/>
<evidence type="ECO:0000256" key="5">
    <source>
        <dbReference type="SAM" id="Phobius"/>
    </source>
</evidence>
<keyword evidence="3 5" id="KW-1133">Transmembrane helix</keyword>
<feature type="transmembrane region" description="Helical" evidence="5">
    <location>
        <begin position="148"/>
        <end position="166"/>
    </location>
</feature>
<comment type="subcellular location">
    <subcellularLocation>
        <location evidence="1">Membrane</location>
        <topology evidence="1">Multi-pass membrane protein</topology>
    </subcellularLocation>
</comment>
<keyword evidence="4 5" id="KW-0472">Membrane</keyword>
<accession>A0A231GNW5</accession>
<keyword evidence="7" id="KW-1185">Reference proteome</keyword>
<reference evidence="7" key="1">
    <citation type="submission" date="2016-10" db="EMBL/GenBank/DDBJ databases">
        <authorList>
            <person name="Varghese N."/>
            <person name="Submissions S."/>
        </authorList>
    </citation>
    <scope>NUCLEOTIDE SEQUENCE [LARGE SCALE GENOMIC DNA]</scope>
    <source>
        <strain evidence="7">BS3660</strain>
    </source>
</reference>
<feature type="transmembrane region" description="Helical" evidence="5">
    <location>
        <begin position="248"/>
        <end position="268"/>
    </location>
</feature>
<feature type="transmembrane region" description="Helical" evidence="5">
    <location>
        <begin position="289"/>
        <end position="309"/>
    </location>
</feature>
<dbReference type="PANTHER" id="PTHR43424">
    <property type="entry name" value="LOCUS PUTATIVE PROTEIN 1-RELATED"/>
    <property type="match status" value="1"/>
</dbReference>
<dbReference type="Proteomes" id="UP000198542">
    <property type="component" value="Unassembled WGS sequence"/>
</dbReference>
<sequence>MKFKDLLSPNQLFALLAKGLEGTKVIVASIIVARFYGPEDFGRFAFIIGVTSIVAIIAEFRLQNILVKELSLGALPKEAILGSALTANFIFAAVGMLGIWAYTLFESDQLIATGLLIYSLIFIYKIPRAFRSQLISNENNKSIAKCEAVSSIISISAMITVSTLHLNLLWVLFARSLDFLFISIFFIILYKKQNPEKLKSSFKIVKKLSYSSAPLVFSGAAMILFQRADLIIIKTTLGEYATGLYSSATTLMLLFSLAPMVISESLAPKIFRNEKLINSDEARQKFSDIIIFIGLAMSALMFVCVGWGLPYLYGAEYQEAIYSAYILSACPALISLGAASGQLIVADDKQGKTFIKSLGACLINLIMNFLLIPILGIEGAAISTVCGLALANYMAHGVMPTYHYIFKIQNNSLVNLTLKGLRFSRSKNV</sequence>
<dbReference type="PANTHER" id="PTHR43424:SF1">
    <property type="entry name" value="LOCUS PUTATIVE PROTEIN 1-RELATED"/>
    <property type="match status" value="1"/>
</dbReference>
<evidence type="ECO:0000256" key="4">
    <source>
        <dbReference type="ARBA" id="ARBA00023136"/>
    </source>
</evidence>
<feature type="transmembrane region" description="Helical" evidence="5">
    <location>
        <begin position="172"/>
        <end position="190"/>
    </location>
</feature>
<dbReference type="InterPro" id="IPR052556">
    <property type="entry name" value="PolySynth_Transporter"/>
</dbReference>
<name>A0A231GNW5_PSEJE</name>
<feature type="transmembrane region" description="Helical" evidence="5">
    <location>
        <begin position="321"/>
        <end position="345"/>
    </location>
</feature>
<evidence type="ECO:0000313" key="7">
    <source>
        <dbReference type="Proteomes" id="UP000198542"/>
    </source>
</evidence>
<dbReference type="InterPro" id="IPR002797">
    <property type="entry name" value="Polysacc_synth"/>
</dbReference>
<evidence type="ECO:0000256" key="3">
    <source>
        <dbReference type="ARBA" id="ARBA00022989"/>
    </source>
</evidence>